<name>A0AAV3T1D3_9EURY</name>
<gene>
    <name evidence="2" type="ORF">GCM10009019_13700</name>
</gene>
<dbReference type="GeneID" id="68573956"/>
<proteinExistence type="predicted"/>
<feature type="region of interest" description="Disordered" evidence="1">
    <location>
        <begin position="28"/>
        <end position="47"/>
    </location>
</feature>
<dbReference type="EMBL" id="BAAADU010000002">
    <property type="protein sequence ID" value="GAA0651903.1"/>
    <property type="molecule type" value="Genomic_DNA"/>
</dbReference>
<protein>
    <submittedName>
        <fullName evidence="2">Uncharacterized protein</fullName>
    </submittedName>
</protein>
<comment type="caution">
    <text evidence="2">The sequence shown here is derived from an EMBL/GenBank/DDBJ whole genome shotgun (WGS) entry which is preliminary data.</text>
</comment>
<accession>A0AAV3T1D3</accession>
<reference evidence="2 3" key="1">
    <citation type="journal article" date="2019" name="Int. J. Syst. Evol. Microbiol.">
        <title>The Global Catalogue of Microorganisms (GCM) 10K type strain sequencing project: providing services to taxonomists for standard genome sequencing and annotation.</title>
        <authorList>
            <consortium name="The Broad Institute Genomics Platform"/>
            <consortium name="The Broad Institute Genome Sequencing Center for Infectious Disease"/>
            <person name="Wu L."/>
            <person name="Ma J."/>
        </authorList>
    </citation>
    <scope>NUCLEOTIDE SEQUENCE [LARGE SCALE GENOMIC DNA]</scope>
    <source>
        <strain evidence="2 3">JCM 16327</strain>
    </source>
</reference>
<evidence type="ECO:0000313" key="3">
    <source>
        <dbReference type="Proteomes" id="UP001500194"/>
    </source>
</evidence>
<dbReference type="Proteomes" id="UP001500194">
    <property type="component" value="Unassembled WGS sequence"/>
</dbReference>
<dbReference type="PROSITE" id="PS51257">
    <property type="entry name" value="PROKAR_LIPOPROTEIN"/>
    <property type="match status" value="1"/>
</dbReference>
<sequence>MRRLLTVLAVLVLAAATSCGVGAVAAQDASTTTATNSTTTTATDGPTVVNTQLSRGVTVTSYEYDAASGSVRVVIQAETGGHVVSLADQSGVVRAVTGDGATQTRTESRRVVLDPGRNVVDVQVSPIQGVAVFSVSSGAVSVTWTTGTIDTGGAGAPVPRQTVLMLLLGSVGLTAGATVYRTRQRAEDDDFQAERVN</sequence>
<organism evidence="2 3">
    <name type="scientific">Salarchaeum japonicum</name>
    <dbReference type="NCBI Taxonomy" id="555573"/>
    <lineage>
        <taxon>Archaea</taxon>
        <taxon>Methanobacteriati</taxon>
        <taxon>Methanobacteriota</taxon>
        <taxon>Stenosarchaea group</taxon>
        <taxon>Halobacteria</taxon>
        <taxon>Halobacteriales</taxon>
        <taxon>Halobacteriaceae</taxon>
    </lineage>
</organism>
<dbReference type="InterPro" id="IPR058376">
    <property type="entry name" value="DUF8063"/>
</dbReference>
<dbReference type="AlphaFoldDB" id="A0AAV3T1D3"/>
<keyword evidence="3" id="KW-1185">Reference proteome</keyword>
<evidence type="ECO:0000313" key="2">
    <source>
        <dbReference type="EMBL" id="GAA0651903.1"/>
    </source>
</evidence>
<dbReference type="Pfam" id="PF26259">
    <property type="entry name" value="DUF8063"/>
    <property type="match status" value="1"/>
</dbReference>
<evidence type="ECO:0000256" key="1">
    <source>
        <dbReference type="SAM" id="MobiDB-lite"/>
    </source>
</evidence>
<dbReference type="RefSeq" id="WP_227260941.1">
    <property type="nucleotide sequence ID" value="NZ_BAAADU010000002.1"/>
</dbReference>